<evidence type="ECO:0000313" key="1">
    <source>
        <dbReference type="EMBL" id="MBL6077765.1"/>
    </source>
</evidence>
<keyword evidence="2" id="KW-1185">Reference proteome</keyword>
<sequence>MLLLLLGLGQVALWRWMAGQMEAGLAGWAAARRAEGWVVQHGAPVRGGWPLTARLRVPDFRLVSEGMEWRAPSLDLAIALLRPRRLEVGLAGEHRLRLGAEEWPVTAERLTASLPVERRALPSEAVIEGGGLRAGMLGVAALRLDLETREAAAEGEAALVLRGGLDGVELPVALAGLGRRLERAGLEAVLTGPVPPPGGPRARATAWRDGGGTLALQRLDLAWGPSTGVLAATLSLDQALQPMGAGTLRLTGAEAALEALVAAGVVAPRGAGMARVMLGMLARVPPEGGPPRIEVPVTLERQRLGIAGMAVGRIGAWDWP</sequence>
<organism evidence="1 2">
    <name type="scientific">Belnapia arida</name>
    <dbReference type="NCBI Taxonomy" id="2804533"/>
    <lineage>
        <taxon>Bacteria</taxon>
        <taxon>Pseudomonadati</taxon>
        <taxon>Pseudomonadota</taxon>
        <taxon>Alphaproteobacteria</taxon>
        <taxon>Acetobacterales</taxon>
        <taxon>Roseomonadaceae</taxon>
        <taxon>Belnapia</taxon>
    </lineage>
</organism>
<reference evidence="1 2" key="1">
    <citation type="submission" date="2021-01" db="EMBL/GenBank/DDBJ databases">
        <title>Belnapia mucosa sp. nov. and Belnapia arida sp. nov., isolated from the Tabernas Desert (Almeria, Spain).</title>
        <authorList>
            <person name="Molina-Menor E."/>
            <person name="Vidal-Verdu A."/>
            <person name="Calonge A."/>
            <person name="Satari L."/>
            <person name="Pereto J."/>
            <person name="Porcar M."/>
        </authorList>
    </citation>
    <scope>NUCLEOTIDE SEQUENCE [LARGE SCALE GENOMIC DNA]</scope>
    <source>
        <strain evidence="1 2">T18</strain>
    </source>
</reference>
<dbReference type="RefSeq" id="WP_202830936.1">
    <property type="nucleotide sequence ID" value="NZ_JAETWB010000002.1"/>
</dbReference>
<name>A0ABS1TZB3_9PROT</name>
<gene>
    <name evidence="1" type="ORF">JMJ56_07100</name>
</gene>
<dbReference type="EMBL" id="JAETWB010000002">
    <property type="protein sequence ID" value="MBL6077765.1"/>
    <property type="molecule type" value="Genomic_DNA"/>
</dbReference>
<proteinExistence type="predicted"/>
<protein>
    <submittedName>
        <fullName evidence="1">DUF2125 domain-containing protein</fullName>
    </submittedName>
</protein>
<dbReference type="InterPro" id="IPR018666">
    <property type="entry name" value="DUF2125"/>
</dbReference>
<accession>A0ABS1TZB3</accession>
<evidence type="ECO:0000313" key="2">
    <source>
        <dbReference type="Proteomes" id="UP000660885"/>
    </source>
</evidence>
<comment type="caution">
    <text evidence="1">The sequence shown here is derived from an EMBL/GenBank/DDBJ whole genome shotgun (WGS) entry which is preliminary data.</text>
</comment>
<dbReference type="Pfam" id="PF09898">
    <property type="entry name" value="DUF2125"/>
    <property type="match status" value="1"/>
</dbReference>
<dbReference type="Proteomes" id="UP000660885">
    <property type="component" value="Unassembled WGS sequence"/>
</dbReference>